<feature type="transmembrane region" description="Helical" evidence="5">
    <location>
        <begin position="12"/>
        <end position="28"/>
    </location>
</feature>
<comment type="subcellular location">
    <subcellularLocation>
        <location evidence="1">Membrane</location>
        <topology evidence="1">Multi-pass membrane protein</topology>
    </subcellularLocation>
</comment>
<feature type="transmembrane region" description="Helical" evidence="5">
    <location>
        <begin position="106"/>
        <end position="126"/>
    </location>
</feature>
<evidence type="ECO:0000313" key="6">
    <source>
        <dbReference type="EMBL" id="KAK8748085.1"/>
    </source>
</evidence>
<feature type="transmembrane region" description="Helical" evidence="5">
    <location>
        <begin position="239"/>
        <end position="261"/>
    </location>
</feature>
<keyword evidence="7" id="KW-1185">Reference proteome</keyword>
<dbReference type="PANTHER" id="PTHR23507">
    <property type="entry name" value="ZGC:174356"/>
    <property type="match status" value="1"/>
</dbReference>
<name>A0AAW0XYG4_CHEQU</name>
<dbReference type="Gene3D" id="1.20.1250.20">
    <property type="entry name" value="MFS general substrate transporter like domains"/>
    <property type="match status" value="1"/>
</dbReference>
<feature type="non-terminal residue" evidence="6">
    <location>
        <position position="1"/>
    </location>
</feature>
<dbReference type="EMBL" id="JARKIK010000013">
    <property type="protein sequence ID" value="KAK8748085.1"/>
    <property type="molecule type" value="Genomic_DNA"/>
</dbReference>
<dbReference type="AlphaFoldDB" id="A0AAW0XYG4"/>
<keyword evidence="2 5" id="KW-0812">Transmembrane</keyword>
<evidence type="ECO:0000256" key="3">
    <source>
        <dbReference type="ARBA" id="ARBA00022989"/>
    </source>
</evidence>
<feature type="transmembrane region" description="Helical" evidence="5">
    <location>
        <begin position="34"/>
        <end position="53"/>
    </location>
</feature>
<sequence length="303" mass="32685">SRTLRMGFLDASYYLGAPVGNALVGVLLDTGSYMAAFPFVIVVYIVSIMYIAARVRRPERSSARDNETSGCVTMAGEAGRLCVTACDAGQLYEAVKVTIRPRPQRATIHILLLILAMLCDSLPVWGESNVKYLFVQRVLRWGHTQYSHWGTFSSLFSVCVMVVVVPLLSMVMAVADGWIGVMGGVSKICGSVLYGLVTSPSLAWLMWTGAVVSGAKNMAPVSIRSLLSKLAGTQDVGKVYAVMATLESLLPFLAAPLYNVVYTATNTTRAATYNYLSAGFHVCLTLLLLGVTMSMTKVTQILP</sequence>
<evidence type="ECO:0000256" key="2">
    <source>
        <dbReference type="ARBA" id="ARBA00022692"/>
    </source>
</evidence>
<evidence type="ECO:0000256" key="4">
    <source>
        <dbReference type="ARBA" id="ARBA00023136"/>
    </source>
</evidence>
<comment type="caution">
    <text evidence="6">The sequence shown here is derived from an EMBL/GenBank/DDBJ whole genome shotgun (WGS) entry which is preliminary data.</text>
</comment>
<gene>
    <name evidence="6" type="ORF">OTU49_016308</name>
</gene>
<accession>A0AAW0XYG4</accession>
<dbReference type="InterPro" id="IPR011701">
    <property type="entry name" value="MFS"/>
</dbReference>
<keyword evidence="3 5" id="KW-1133">Transmembrane helix</keyword>
<evidence type="ECO:0000256" key="1">
    <source>
        <dbReference type="ARBA" id="ARBA00004141"/>
    </source>
</evidence>
<dbReference type="Pfam" id="PF07690">
    <property type="entry name" value="MFS_1"/>
    <property type="match status" value="1"/>
</dbReference>
<evidence type="ECO:0000313" key="7">
    <source>
        <dbReference type="Proteomes" id="UP001445076"/>
    </source>
</evidence>
<evidence type="ECO:0000256" key="5">
    <source>
        <dbReference type="SAM" id="Phobius"/>
    </source>
</evidence>
<dbReference type="PANTHER" id="PTHR23507:SF1">
    <property type="entry name" value="FI18259P1-RELATED"/>
    <property type="match status" value="1"/>
</dbReference>
<dbReference type="GO" id="GO:0016020">
    <property type="term" value="C:membrane"/>
    <property type="evidence" value="ECO:0007669"/>
    <property type="project" value="UniProtKB-SubCell"/>
</dbReference>
<dbReference type="Proteomes" id="UP001445076">
    <property type="component" value="Unassembled WGS sequence"/>
</dbReference>
<dbReference type="GO" id="GO:0022857">
    <property type="term" value="F:transmembrane transporter activity"/>
    <property type="evidence" value="ECO:0007669"/>
    <property type="project" value="InterPro"/>
</dbReference>
<keyword evidence="4 5" id="KW-0472">Membrane</keyword>
<dbReference type="InterPro" id="IPR036259">
    <property type="entry name" value="MFS_trans_sf"/>
</dbReference>
<protein>
    <submittedName>
        <fullName evidence="6">Uncharacterized protein</fullName>
    </submittedName>
</protein>
<organism evidence="6 7">
    <name type="scientific">Cherax quadricarinatus</name>
    <name type="common">Australian red claw crayfish</name>
    <dbReference type="NCBI Taxonomy" id="27406"/>
    <lineage>
        <taxon>Eukaryota</taxon>
        <taxon>Metazoa</taxon>
        <taxon>Ecdysozoa</taxon>
        <taxon>Arthropoda</taxon>
        <taxon>Crustacea</taxon>
        <taxon>Multicrustacea</taxon>
        <taxon>Malacostraca</taxon>
        <taxon>Eumalacostraca</taxon>
        <taxon>Eucarida</taxon>
        <taxon>Decapoda</taxon>
        <taxon>Pleocyemata</taxon>
        <taxon>Astacidea</taxon>
        <taxon>Parastacoidea</taxon>
        <taxon>Parastacidae</taxon>
        <taxon>Cherax</taxon>
    </lineage>
</organism>
<feature type="transmembrane region" description="Helical" evidence="5">
    <location>
        <begin position="146"/>
        <end position="171"/>
    </location>
</feature>
<dbReference type="SUPFAM" id="SSF103473">
    <property type="entry name" value="MFS general substrate transporter"/>
    <property type="match status" value="1"/>
</dbReference>
<reference evidence="6 7" key="1">
    <citation type="journal article" date="2024" name="BMC Genomics">
        <title>Genome assembly of redclaw crayfish (Cherax quadricarinatus) provides insights into its immune adaptation and hypoxia tolerance.</title>
        <authorList>
            <person name="Liu Z."/>
            <person name="Zheng J."/>
            <person name="Li H."/>
            <person name="Fang K."/>
            <person name="Wang S."/>
            <person name="He J."/>
            <person name="Zhou D."/>
            <person name="Weng S."/>
            <person name="Chi M."/>
            <person name="Gu Z."/>
            <person name="He J."/>
            <person name="Li F."/>
            <person name="Wang M."/>
        </authorList>
    </citation>
    <scope>NUCLEOTIDE SEQUENCE [LARGE SCALE GENOMIC DNA]</scope>
    <source>
        <strain evidence="6">ZL_2023a</strain>
    </source>
</reference>
<proteinExistence type="predicted"/>
<feature type="transmembrane region" description="Helical" evidence="5">
    <location>
        <begin position="273"/>
        <end position="293"/>
    </location>
</feature>